<keyword evidence="4" id="KW-1185">Reference proteome</keyword>
<dbReference type="STRING" id="398673.A0A2P4ZG97"/>
<organism evidence="3 4">
    <name type="scientific">Trichoderma gamsii</name>
    <dbReference type="NCBI Taxonomy" id="398673"/>
    <lineage>
        <taxon>Eukaryota</taxon>
        <taxon>Fungi</taxon>
        <taxon>Dikarya</taxon>
        <taxon>Ascomycota</taxon>
        <taxon>Pezizomycotina</taxon>
        <taxon>Sordariomycetes</taxon>
        <taxon>Hypocreomycetidae</taxon>
        <taxon>Hypocreales</taxon>
        <taxon>Hypocreaceae</taxon>
        <taxon>Trichoderma</taxon>
    </lineage>
</organism>
<dbReference type="AlphaFoldDB" id="A0A2P4ZG97"/>
<dbReference type="GeneID" id="29985383"/>
<evidence type="ECO:0000313" key="3">
    <source>
        <dbReference type="EMBL" id="PON23309.1"/>
    </source>
</evidence>
<evidence type="ECO:0000256" key="1">
    <source>
        <dbReference type="SAM" id="MobiDB-lite"/>
    </source>
</evidence>
<dbReference type="PANTHER" id="PTHR33112:SF15">
    <property type="entry name" value="HETEROKARYON INCOMPATIBILITY DOMAIN-CONTAINING PROTEIN"/>
    <property type="match status" value="1"/>
</dbReference>
<feature type="compositionally biased region" description="Low complexity" evidence="1">
    <location>
        <begin position="18"/>
        <end position="30"/>
    </location>
</feature>
<dbReference type="PANTHER" id="PTHR33112">
    <property type="entry name" value="DOMAIN PROTEIN, PUTATIVE-RELATED"/>
    <property type="match status" value="1"/>
</dbReference>
<dbReference type="RefSeq" id="XP_018661471.1">
    <property type="nucleotide sequence ID" value="XM_018805300.2"/>
</dbReference>
<proteinExistence type="predicted"/>
<comment type="caution">
    <text evidence="3">The sequence shown here is derived from an EMBL/GenBank/DDBJ whole genome shotgun (WGS) entry which is preliminary data.</text>
</comment>
<reference evidence="3 4" key="1">
    <citation type="journal article" date="2016" name="Genome Announc.">
        <title>Draft Whole-Genome Sequence of Trichoderma gamsii T6085, a Promising Biocontrol Agent of Fusarium Head Blight on Wheat.</title>
        <authorList>
            <person name="Baroncelli R."/>
            <person name="Zapparata A."/>
            <person name="Piaggeschi G."/>
            <person name="Sarrocco S."/>
            <person name="Vannacci G."/>
        </authorList>
    </citation>
    <scope>NUCLEOTIDE SEQUENCE [LARGE SCALE GENOMIC DNA]</scope>
    <source>
        <strain evidence="3 4">T6085</strain>
    </source>
</reference>
<dbReference type="InterPro" id="IPR010730">
    <property type="entry name" value="HET"/>
</dbReference>
<protein>
    <recommendedName>
        <fullName evidence="2">Heterokaryon incompatibility domain-containing protein</fullName>
    </recommendedName>
</protein>
<feature type="region of interest" description="Disordered" evidence="1">
    <location>
        <begin position="1"/>
        <end position="34"/>
    </location>
</feature>
<feature type="domain" description="Heterokaryon incompatibility" evidence="2">
    <location>
        <begin position="259"/>
        <end position="402"/>
    </location>
</feature>
<accession>A0A2P4ZG97</accession>
<dbReference type="Pfam" id="PF06985">
    <property type="entry name" value="HET"/>
    <property type="match status" value="1"/>
</dbReference>
<dbReference type="Proteomes" id="UP000054821">
    <property type="component" value="Unassembled WGS sequence"/>
</dbReference>
<dbReference type="EMBL" id="JPDN02000030">
    <property type="protein sequence ID" value="PON23309.1"/>
    <property type="molecule type" value="Genomic_DNA"/>
</dbReference>
<gene>
    <name evidence="3" type="ORF">TGAM01_v207836</name>
</gene>
<name>A0A2P4ZG97_9HYPO</name>
<evidence type="ECO:0000259" key="2">
    <source>
        <dbReference type="Pfam" id="PF06985"/>
    </source>
</evidence>
<sequence length="699" mass="78633">MYSNRNSEADSDEEYDSESSGNSESSENSEPAYTPLHSFFERADSASAKKLDLPSSSVPLLKYRAPSEVCNTCRRLLQLISNVVATGSQFDGKYYESYAAVKSSAEDGCGICSMLLREFRIELKDKVKPGKKMKTATLHASGSSFSWQVAIPWMDGDPTPGFTHLEPCGAEDQYCLTARTESFVAGSQSLDYDSPVPNTRDALTLCKIWFQNCRDSHETCSLPHADVAEASPTAARLVAVSNGEARLCLPEELSPNSPYAALSHRWGFLNFTTLKKDNINDFQKRIPPEALTKTFRDAIDTCRYLDIPYIWIDSLCIIQDSAEDWAQQSALMAQIYGQCDLNIAATSAEDGSVGCFFDRPRDWTVQIRPLPEKDDLIFDFMPSPLINPELDVLNNRGWVVQERYLSKRTLHFTAKQVFWECDGESACETCPGGYERRPTNFCPYELKRNGMDRSNWDDLVSQYSGARLTQSSDRLIAIEGLARSIQATTNDEYVVGMWKEWIERQLAWSPSEEFRPIPNTSCPSWSWASGIGSVSLPLVWFDGHTNSPTHITLHDLQVQYFTENTFRDVKSAVIRLRCSYLLRAVLEPVGDSPDVYYKARFGDQKFEDVYLKIDNPAIANKAQVIPAYVLVIDERSGILLEPTTQATGQYRRIGSLFTFQDSFAESLAFANCIEQRQLDAFSAVEEDDEGNEIYIIDLV</sequence>
<evidence type="ECO:0000313" key="4">
    <source>
        <dbReference type="Proteomes" id="UP000054821"/>
    </source>
</evidence>